<organism evidence="2 3">
    <name type="scientific">Leucocoprinus birnbaumii</name>
    <dbReference type="NCBI Taxonomy" id="56174"/>
    <lineage>
        <taxon>Eukaryota</taxon>
        <taxon>Fungi</taxon>
        <taxon>Dikarya</taxon>
        <taxon>Basidiomycota</taxon>
        <taxon>Agaricomycotina</taxon>
        <taxon>Agaricomycetes</taxon>
        <taxon>Agaricomycetidae</taxon>
        <taxon>Agaricales</taxon>
        <taxon>Agaricineae</taxon>
        <taxon>Agaricaceae</taxon>
        <taxon>Leucocoprinus</taxon>
    </lineage>
</organism>
<evidence type="ECO:0000313" key="3">
    <source>
        <dbReference type="Proteomes" id="UP001213000"/>
    </source>
</evidence>
<evidence type="ECO:0000256" key="1">
    <source>
        <dbReference type="SAM" id="MobiDB-lite"/>
    </source>
</evidence>
<evidence type="ECO:0000313" key="2">
    <source>
        <dbReference type="EMBL" id="KAJ3571987.1"/>
    </source>
</evidence>
<reference evidence="2" key="1">
    <citation type="submission" date="2022-07" db="EMBL/GenBank/DDBJ databases">
        <title>Genome Sequence of Leucocoprinus birnbaumii.</title>
        <authorList>
            <person name="Buettner E."/>
        </authorList>
    </citation>
    <scope>NUCLEOTIDE SEQUENCE</scope>
    <source>
        <strain evidence="2">VT141</strain>
    </source>
</reference>
<keyword evidence="3" id="KW-1185">Reference proteome</keyword>
<accession>A0AAD5VWK7</accession>
<dbReference type="Proteomes" id="UP001213000">
    <property type="component" value="Unassembled WGS sequence"/>
</dbReference>
<comment type="caution">
    <text evidence="2">The sequence shown here is derived from an EMBL/GenBank/DDBJ whole genome shotgun (WGS) entry which is preliminary data.</text>
</comment>
<dbReference type="EMBL" id="JANIEX010000162">
    <property type="protein sequence ID" value="KAJ3571987.1"/>
    <property type="molecule type" value="Genomic_DNA"/>
</dbReference>
<gene>
    <name evidence="2" type="ORF">NP233_g3392</name>
</gene>
<feature type="compositionally biased region" description="Low complexity" evidence="1">
    <location>
        <begin position="64"/>
        <end position="104"/>
    </location>
</feature>
<name>A0AAD5VWK7_9AGAR</name>
<protein>
    <submittedName>
        <fullName evidence="2">Uncharacterized protein</fullName>
    </submittedName>
</protein>
<feature type="compositionally biased region" description="Basic and acidic residues" evidence="1">
    <location>
        <begin position="141"/>
        <end position="167"/>
    </location>
</feature>
<feature type="compositionally biased region" description="Acidic residues" evidence="1">
    <location>
        <begin position="30"/>
        <end position="59"/>
    </location>
</feature>
<dbReference type="AlphaFoldDB" id="A0AAD5VWK7"/>
<proteinExistence type="predicted"/>
<feature type="region of interest" description="Disordered" evidence="1">
    <location>
        <begin position="1"/>
        <end position="178"/>
    </location>
</feature>
<sequence>MSTAANSYYFQRRTIGRAASPPTWACYEEIPYDDDDDYTSSCSEEEEEEEDSCSEDDEEYRNRNSSLTESNSNSQQQQQQPPPQSDSEQSENGLKVNSITTTGSTGVGGNNAHDDDIDMDMGDDSAVKTSPATPAIEDTSAAEKEAQKKKDIKGKQRAVDPEPEPTRGRRHRKKERRQATYTLRPILTIHRSQGFVWNQDLFIPPYAKDRYVASTSPPNARGFLSSNSSNTDYEVEVVEIRVKEGELFH</sequence>